<comment type="caution">
    <text evidence="1">The sequence shown here is derived from an EMBL/GenBank/DDBJ whole genome shotgun (WGS) entry which is preliminary data.</text>
</comment>
<gene>
    <name evidence="1" type="ORF">PtrM4_008780</name>
</gene>
<accession>A0A2W1ELM6</accession>
<name>A0A2W1ELM6_9PLEO</name>
<protein>
    <submittedName>
        <fullName evidence="1">Uncharacterized protein</fullName>
    </submittedName>
</protein>
<dbReference type="GeneID" id="6339591"/>
<dbReference type="Proteomes" id="UP000245464">
    <property type="component" value="Chromosome 1"/>
</dbReference>
<dbReference type="AlphaFoldDB" id="A0A2W1ELM6"/>
<evidence type="ECO:0000313" key="1">
    <source>
        <dbReference type="EMBL" id="KAF7576638.1"/>
    </source>
</evidence>
<dbReference type="KEGG" id="ptrr:6339591"/>
<proteinExistence type="predicted"/>
<dbReference type="RefSeq" id="XP_065965102.1">
    <property type="nucleotide sequence ID" value="XM_066102900.1"/>
</dbReference>
<reference evidence="1 2" key="1">
    <citation type="journal article" date="2018" name="BMC Genomics">
        <title>Comparative genomics of the wheat fungal pathogen Pyrenophora tritici-repentis reveals chromosomal variations and genome plasticity.</title>
        <authorList>
            <person name="Moolhuijzen P."/>
            <person name="See P.T."/>
            <person name="Hane J.K."/>
            <person name="Shi G."/>
            <person name="Liu Z."/>
            <person name="Oliver R.P."/>
            <person name="Moffat C.S."/>
        </authorList>
    </citation>
    <scope>NUCLEOTIDE SEQUENCE [LARGE SCALE GENOMIC DNA]</scope>
    <source>
        <strain evidence="1">M4</strain>
    </source>
</reference>
<organism evidence="1 2">
    <name type="scientific">Pyrenophora tritici-repentis</name>
    <dbReference type="NCBI Taxonomy" id="45151"/>
    <lineage>
        <taxon>Eukaryota</taxon>
        <taxon>Fungi</taxon>
        <taxon>Dikarya</taxon>
        <taxon>Ascomycota</taxon>
        <taxon>Pezizomycotina</taxon>
        <taxon>Dothideomycetes</taxon>
        <taxon>Pleosporomycetidae</taxon>
        <taxon>Pleosporales</taxon>
        <taxon>Pleosporineae</taxon>
        <taxon>Pleosporaceae</taxon>
        <taxon>Pyrenophora</taxon>
    </lineage>
</organism>
<sequence length="82" mass="9632">MAGQQQQILDTIFSMKRKMLRRDDSDTEDSETTLSNKKQDLRRKVHYARASDPDFLTDPHPYKKVCRRARLNARSRLTVSAH</sequence>
<evidence type="ECO:0000313" key="2">
    <source>
        <dbReference type="Proteomes" id="UP000245464"/>
    </source>
</evidence>
<dbReference type="EMBL" id="NQIK02000001">
    <property type="protein sequence ID" value="KAF7576638.1"/>
    <property type="molecule type" value="Genomic_DNA"/>
</dbReference>